<dbReference type="InterPro" id="IPR001680">
    <property type="entry name" value="WD40_rpt"/>
</dbReference>
<keyword evidence="3 5" id="KW-0853">WD repeat</keyword>
<dbReference type="AlphaFoldDB" id="K1X9G4"/>
<keyword evidence="10" id="KW-1185">Reference proteome</keyword>
<keyword evidence="2" id="KW-0963">Cytoplasm</keyword>
<evidence type="ECO:0000256" key="4">
    <source>
        <dbReference type="ARBA" id="ARBA00022737"/>
    </source>
</evidence>
<gene>
    <name evidence="9" type="ORF">MBM_04244</name>
</gene>
<feature type="repeat" description="WD" evidence="5">
    <location>
        <begin position="232"/>
        <end position="263"/>
    </location>
</feature>
<dbReference type="InterPro" id="IPR015943">
    <property type="entry name" value="WD40/YVTN_repeat-like_dom_sf"/>
</dbReference>
<dbReference type="eggNOG" id="KOG0301">
    <property type="taxonomic scope" value="Eukaryota"/>
</dbReference>
<dbReference type="GO" id="GO:0005737">
    <property type="term" value="C:cytoplasm"/>
    <property type="evidence" value="ECO:0007669"/>
    <property type="project" value="UniProtKB-SubCell"/>
</dbReference>
<evidence type="ECO:0000256" key="3">
    <source>
        <dbReference type="ARBA" id="ARBA00022574"/>
    </source>
</evidence>
<dbReference type="OrthoDB" id="10265988at2759"/>
<dbReference type="PROSITE" id="PS50082">
    <property type="entry name" value="WD_REPEATS_2"/>
    <property type="match status" value="3"/>
</dbReference>
<feature type="repeat" description="WD" evidence="5">
    <location>
        <begin position="10"/>
        <end position="42"/>
    </location>
</feature>
<dbReference type="RefSeq" id="XP_007292133.1">
    <property type="nucleotide sequence ID" value="XM_007292071.1"/>
</dbReference>
<reference evidence="9 10" key="1">
    <citation type="journal article" date="2012" name="BMC Genomics">
        <title>Sequencing the genome of Marssonina brunnea reveals fungus-poplar co-evolution.</title>
        <authorList>
            <person name="Zhu S."/>
            <person name="Cao Y.-Z."/>
            <person name="Jiang C."/>
            <person name="Tan B.-Y."/>
            <person name="Wang Z."/>
            <person name="Feng S."/>
            <person name="Zhang L."/>
            <person name="Su X.-H."/>
            <person name="Brejova B."/>
            <person name="Vinar T."/>
            <person name="Xu M."/>
            <person name="Wang M.-X."/>
            <person name="Zhang S.-G."/>
            <person name="Huang M.-R."/>
            <person name="Wu R."/>
            <person name="Zhou Y."/>
        </authorList>
    </citation>
    <scope>NUCLEOTIDE SEQUENCE [LARGE SCALE GENOMIC DNA]</scope>
    <source>
        <strain evidence="9 10">MB_m1</strain>
    </source>
</reference>
<dbReference type="SMART" id="SM00320">
    <property type="entry name" value="WD40"/>
    <property type="match status" value="6"/>
</dbReference>
<dbReference type="InterPro" id="IPR038122">
    <property type="entry name" value="PFU_sf"/>
</dbReference>
<evidence type="ECO:0000259" key="7">
    <source>
        <dbReference type="PROSITE" id="PS51394"/>
    </source>
</evidence>
<dbReference type="InParanoid" id="K1X9G4"/>
<protein>
    <submittedName>
        <fullName evidence="9">Uncharacterized protein</fullName>
    </submittedName>
</protein>
<dbReference type="InterPro" id="IPR015155">
    <property type="entry name" value="PFU"/>
</dbReference>
<keyword evidence="4" id="KW-0677">Repeat</keyword>
<feature type="domain" description="PUL" evidence="8">
    <location>
        <begin position="497"/>
        <end position="772"/>
    </location>
</feature>
<dbReference type="FunCoup" id="K1X9G4">
    <property type="interactions" value="1350"/>
</dbReference>
<name>K1X9G4_MARBU</name>
<dbReference type="OMA" id="DKCIYYW"/>
<dbReference type="GO" id="GO:0043130">
    <property type="term" value="F:ubiquitin binding"/>
    <property type="evidence" value="ECO:0007669"/>
    <property type="project" value="TreeGrafter"/>
</dbReference>
<dbReference type="Gene3D" id="3.10.20.870">
    <property type="entry name" value="PFU (PLAA family ubiquitin binding), C-terminal domain"/>
    <property type="match status" value="1"/>
</dbReference>
<dbReference type="FunFam" id="2.130.10.10:FF:000236">
    <property type="entry name" value="Polyubiquitin binding protein (Doa1/Ufd3)"/>
    <property type="match status" value="1"/>
</dbReference>
<proteinExistence type="predicted"/>
<dbReference type="GO" id="GO:0010992">
    <property type="term" value="P:ubiquitin recycling"/>
    <property type="evidence" value="ECO:0007669"/>
    <property type="project" value="TreeGrafter"/>
</dbReference>
<organism evidence="9 10">
    <name type="scientific">Marssonina brunnea f. sp. multigermtubi (strain MB_m1)</name>
    <name type="common">Marssonina leaf spot fungus</name>
    <dbReference type="NCBI Taxonomy" id="1072389"/>
    <lineage>
        <taxon>Eukaryota</taxon>
        <taxon>Fungi</taxon>
        <taxon>Dikarya</taxon>
        <taxon>Ascomycota</taxon>
        <taxon>Pezizomycotina</taxon>
        <taxon>Leotiomycetes</taxon>
        <taxon>Helotiales</taxon>
        <taxon>Drepanopezizaceae</taxon>
        <taxon>Drepanopeziza</taxon>
    </lineage>
</organism>
<dbReference type="Gene3D" id="2.130.10.10">
    <property type="entry name" value="YVTN repeat-like/Quinoprotein amine dehydrogenase"/>
    <property type="match status" value="1"/>
</dbReference>
<dbReference type="SUPFAM" id="SSF50978">
    <property type="entry name" value="WD40 repeat-like"/>
    <property type="match status" value="1"/>
</dbReference>
<feature type="repeat" description="WD" evidence="5">
    <location>
        <begin position="105"/>
        <end position="136"/>
    </location>
</feature>
<dbReference type="Pfam" id="PF09070">
    <property type="entry name" value="PFU"/>
    <property type="match status" value="1"/>
</dbReference>
<dbReference type="KEGG" id="mbe:MBM_04244"/>
<sequence length="774" mass="83693">MAEYKLSATLMGHEDDVRGVSFPSPKAVLSASRDGSVRLWKLLSDNPPLFDATISSHSRTWMGCVTFLPPNARFPEGLIISSGKDVVIDVRAPSKAAENDAEALLLGHSRDVCALDVDPESNYIVSGSWDHDARIFPVGKWECEVTLTGHGGTVWAVLAYDADTIVTACADEKIRIFRRSGKLVKIFQAGNLPIRALCRLAKGHPSGGDFASADNEGIIRIWTISGTQVGELRGHDSFVYSIASLPSGELVSSGEDRTLRVWKGNECIQTITHPAISVWGVAVCAENGDIVTGASDRIVRVFTRIPERFADAETTAQFEEAVRSSAIPQQTMASTQNENLPGPDFLTQKSGTKDGQIIQIKHPNGSITAHSWSASRGEWDLIGTVVDAVGSSNQKTEYKGQMYDFVFDVDMEDGKPPLKLPYNVSQGPYEAATKFIQDNEAPVGYLEQVANFIITNTQGHTIGGAAPAQGAPDPWGSDNRYRPDDATTARPPPPPVKSLPHKEYISILLDTAALPKIQKKLVELNKELIASGHKDKSMNPSELRVLAELCTNLGSKDAKVKSKSVEGGLELAVRLATAWPYKDRLPGLDLLRSLAAFPETATYSAPEGGDIIDLFETGAMKEVPSEDNHVMMALRGCVNLFVSPEGRALALQQFEKIQILAVKASTSSSRNVLIAVTTIYVNYAVLFNADKDAAPFDYALAIVEILGKILTKEKDSEVLFRALMALGTVICVDGEVKNAAANVYEVGKAVEAAVKKAPEPRIKNAAREIGELLK</sequence>
<dbReference type="PROSITE" id="PS50294">
    <property type="entry name" value="WD_REPEATS_REGION"/>
    <property type="match status" value="2"/>
</dbReference>
<comment type="subcellular location">
    <subcellularLocation>
        <location evidence="1">Cytoplasm</location>
    </subcellularLocation>
</comment>
<feature type="compositionally biased region" description="Low complexity" evidence="6">
    <location>
        <begin position="463"/>
        <end position="476"/>
    </location>
</feature>
<evidence type="ECO:0000313" key="9">
    <source>
        <dbReference type="EMBL" id="EKD17383.1"/>
    </source>
</evidence>
<dbReference type="InterPro" id="IPR011989">
    <property type="entry name" value="ARM-like"/>
</dbReference>
<dbReference type="Proteomes" id="UP000006753">
    <property type="component" value="Unassembled WGS sequence"/>
</dbReference>
<dbReference type="GO" id="GO:0043161">
    <property type="term" value="P:proteasome-mediated ubiquitin-dependent protein catabolic process"/>
    <property type="evidence" value="ECO:0007669"/>
    <property type="project" value="TreeGrafter"/>
</dbReference>
<feature type="domain" description="PFU" evidence="7">
    <location>
        <begin position="371"/>
        <end position="467"/>
    </location>
</feature>
<dbReference type="InterPro" id="IPR013535">
    <property type="entry name" value="PUL_dom"/>
</dbReference>
<dbReference type="PANTHER" id="PTHR19849">
    <property type="entry name" value="PHOSPHOLIPASE A-2-ACTIVATING PROTEIN"/>
    <property type="match status" value="1"/>
</dbReference>
<dbReference type="HOGENOM" id="CLU_011791_2_0_1"/>
<evidence type="ECO:0000256" key="2">
    <source>
        <dbReference type="ARBA" id="ARBA00022490"/>
    </source>
</evidence>
<evidence type="ECO:0000259" key="8">
    <source>
        <dbReference type="PROSITE" id="PS51396"/>
    </source>
</evidence>
<dbReference type="InterPro" id="IPR036322">
    <property type="entry name" value="WD40_repeat_dom_sf"/>
</dbReference>
<dbReference type="STRING" id="1072389.K1X9G4"/>
<dbReference type="Pfam" id="PF00400">
    <property type="entry name" value="WD40"/>
    <property type="match status" value="4"/>
</dbReference>
<dbReference type="GO" id="GO:0005634">
    <property type="term" value="C:nucleus"/>
    <property type="evidence" value="ECO:0007669"/>
    <property type="project" value="TreeGrafter"/>
</dbReference>
<dbReference type="EMBL" id="JH921436">
    <property type="protein sequence ID" value="EKD17383.1"/>
    <property type="molecule type" value="Genomic_DNA"/>
</dbReference>
<dbReference type="PROSITE" id="PS51396">
    <property type="entry name" value="PUL"/>
    <property type="match status" value="1"/>
</dbReference>
<evidence type="ECO:0000313" key="10">
    <source>
        <dbReference type="Proteomes" id="UP000006753"/>
    </source>
</evidence>
<accession>K1X9G4</accession>
<dbReference type="Pfam" id="PF08324">
    <property type="entry name" value="PUL"/>
    <property type="match status" value="1"/>
</dbReference>
<evidence type="ECO:0000256" key="5">
    <source>
        <dbReference type="PROSITE-ProRule" id="PRU00221"/>
    </source>
</evidence>
<dbReference type="CDD" id="cd00200">
    <property type="entry name" value="WD40"/>
    <property type="match status" value="1"/>
</dbReference>
<evidence type="ECO:0000256" key="1">
    <source>
        <dbReference type="ARBA" id="ARBA00004496"/>
    </source>
</evidence>
<evidence type="ECO:0000256" key="6">
    <source>
        <dbReference type="SAM" id="MobiDB-lite"/>
    </source>
</evidence>
<dbReference type="GeneID" id="18760179"/>
<dbReference type="Gene3D" id="1.25.10.10">
    <property type="entry name" value="Leucine-rich Repeat Variant"/>
    <property type="match status" value="1"/>
</dbReference>
<feature type="region of interest" description="Disordered" evidence="6">
    <location>
        <begin position="463"/>
        <end position="498"/>
    </location>
</feature>
<dbReference type="PROSITE" id="PS51394">
    <property type="entry name" value="PFU"/>
    <property type="match status" value="1"/>
</dbReference>
<dbReference type="PANTHER" id="PTHR19849:SF0">
    <property type="entry name" value="PHOSPHOLIPASE A-2-ACTIVATING PROTEIN"/>
    <property type="match status" value="1"/>
</dbReference>